<name>V5Z7G2_9GAMM</name>
<accession>V5Z7G2</accession>
<sequence>MASHGYDAGQVNLMSDPEPGVQFYTHISDQYSPFYTKVISRVRDATHVLDGLLYPESELEIAEHYTNTAGFTEHAFGLMHLLGVAFAPRIRVFYDKRLFIQGKADKYPALQSIISTTALNIKRNRSPLE</sequence>
<proteinExistence type="predicted"/>
<gene>
    <name evidence="2" type="primary">tnpA3</name>
    <name evidence="2" type="ORF">EPIR_1512</name>
</gene>
<dbReference type="GO" id="GO:0006313">
    <property type="term" value="P:DNA transposition"/>
    <property type="evidence" value="ECO:0007669"/>
    <property type="project" value="InterPro"/>
</dbReference>
<dbReference type="AlphaFoldDB" id="V5Z7G2"/>
<protein>
    <submittedName>
        <fullName evidence="2">Transposase for transposon Tn2501</fullName>
    </submittedName>
</protein>
<comment type="caution">
    <text evidence="2">The sequence shown here is derived from an EMBL/GenBank/DDBJ whole genome shotgun (WGS) entry which is preliminary data.</text>
</comment>
<feature type="domain" description="Tn3 transposase DDE" evidence="1">
    <location>
        <begin position="18"/>
        <end position="120"/>
    </location>
</feature>
<reference evidence="2 3" key="1">
    <citation type="journal article" date="2013" name="Syst. Appl. Microbiol.">
        <title>Phylogenetic position and virulence apparatus of the pear flower necrosis pathogen Erwinia piriflorinigrans CFBP 5888T as assessed by comparative genomics.</title>
        <authorList>
            <person name="Smits T.H."/>
            <person name="Rezzonico F."/>
            <person name="Lopez M.M."/>
            <person name="Blom J."/>
            <person name="Goesmann A."/>
            <person name="Frey J.E."/>
            <person name="Duffy B."/>
        </authorList>
    </citation>
    <scope>NUCLEOTIDE SEQUENCE [LARGE SCALE GENOMIC DNA]</scope>
    <source>
        <strain evidence="3">CFBP5888</strain>
    </source>
</reference>
<dbReference type="GO" id="GO:0004803">
    <property type="term" value="F:transposase activity"/>
    <property type="evidence" value="ECO:0007669"/>
    <property type="project" value="InterPro"/>
</dbReference>
<keyword evidence="3" id="KW-1185">Reference proteome</keyword>
<dbReference type="InterPro" id="IPR002513">
    <property type="entry name" value="Tn3_Tnp_DDE_dom"/>
</dbReference>
<evidence type="ECO:0000313" key="2">
    <source>
        <dbReference type="EMBL" id="CCG86877.1"/>
    </source>
</evidence>
<dbReference type="Proteomes" id="UP000018217">
    <property type="component" value="Unassembled WGS sequence"/>
</dbReference>
<organism evidence="2 3">
    <name type="scientific">Erwinia piriflorinigrans CFBP 5888</name>
    <dbReference type="NCBI Taxonomy" id="1161919"/>
    <lineage>
        <taxon>Bacteria</taxon>
        <taxon>Pseudomonadati</taxon>
        <taxon>Pseudomonadota</taxon>
        <taxon>Gammaproteobacteria</taxon>
        <taxon>Enterobacterales</taxon>
        <taxon>Erwiniaceae</taxon>
        <taxon>Erwinia</taxon>
    </lineage>
</organism>
<evidence type="ECO:0000259" key="1">
    <source>
        <dbReference type="Pfam" id="PF01526"/>
    </source>
</evidence>
<evidence type="ECO:0000313" key="3">
    <source>
        <dbReference type="Proteomes" id="UP000018217"/>
    </source>
</evidence>
<dbReference type="Pfam" id="PF01526">
    <property type="entry name" value="DDE_Tnp_Tn3"/>
    <property type="match status" value="1"/>
</dbReference>
<dbReference type="EMBL" id="CAHS01000014">
    <property type="protein sequence ID" value="CCG86877.1"/>
    <property type="molecule type" value="Genomic_DNA"/>
</dbReference>